<dbReference type="PANTHER" id="PTHR47244">
    <property type="entry name" value="PROTEIN-TYROSINE-PHOSPHATASE IBR5"/>
    <property type="match status" value="1"/>
</dbReference>
<keyword evidence="1" id="KW-0378">Hydrolase</keyword>
<evidence type="ECO:0000313" key="8">
    <source>
        <dbReference type="EMBL" id="AQK83940.1"/>
    </source>
</evidence>
<dbReference type="GO" id="GO:0005634">
    <property type="term" value="C:nucleus"/>
    <property type="evidence" value="ECO:0000318"/>
    <property type="project" value="GO_Central"/>
</dbReference>
<feature type="domain" description="Tyrosine specific protein phosphatases" evidence="5">
    <location>
        <begin position="104"/>
        <end position="172"/>
    </location>
</feature>
<dbReference type="PROSITE" id="PS50054">
    <property type="entry name" value="TYR_PHOSPHATASE_DUAL"/>
    <property type="match status" value="1"/>
</dbReference>
<dbReference type="SMR" id="B4FLX8"/>
<reference evidence="9" key="6">
    <citation type="submission" date="2021-05" db="UniProtKB">
        <authorList>
            <consortium name="EnsemblPlants"/>
        </authorList>
    </citation>
    <scope>IDENTIFICATION</scope>
    <source>
        <strain evidence="9">cv. B73</strain>
    </source>
</reference>
<dbReference type="GO" id="GO:0009738">
    <property type="term" value="P:abscisic acid-activated signaling pathway"/>
    <property type="evidence" value="ECO:0007669"/>
    <property type="project" value="InterPro"/>
</dbReference>
<dbReference type="InterPro" id="IPR029021">
    <property type="entry name" value="Prot-tyrosine_phosphatase-like"/>
</dbReference>
<dbReference type="ExpressionAtlas" id="B4FLX8">
    <property type="expression patterns" value="baseline and differential"/>
</dbReference>
<dbReference type="InterPro" id="IPR020422">
    <property type="entry name" value="TYR_PHOSPHATASE_DUAL_dom"/>
</dbReference>
<keyword evidence="2" id="KW-0904">Protein phosphatase</keyword>
<dbReference type="PROSITE" id="PS00383">
    <property type="entry name" value="TYR_PHOSPHATASE_1"/>
    <property type="match status" value="1"/>
</dbReference>
<dbReference type="InterPro" id="IPR000340">
    <property type="entry name" value="Dual-sp_phosphatase_cat-dom"/>
</dbReference>
<evidence type="ECO:0000259" key="4">
    <source>
        <dbReference type="PROSITE" id="PS50054"/>
    </source>
</evidence>
<protein>
    <submittedName>
        <fullName evidence="7 8">IBR5</fullName>
    </submittedName>
</protein>
<dbReference type="InterPro" id="IPR016130">
    <property type="entry name" value="Tyr_Pase_AS"/>
</dbReference>
<dbReference type="eggNOG" id="KOG1716">
    <property type="taxonomic scope" value="Eukaryota"/>
</dbReference>
<accession>B4FLX8</accession>
<organism evidence="6">
    <name type="scientific">Zea mays</name>
    <name type="common">Maize</name>
    <dbReference type="NCBI Taxonomy" id="4577"/>
    <lineage>
        <taxon>Eukaryota</taxon>
        <taxon>Viridiplantae</taxon>
        <taxon>Streptophyta</taxon>
        <taxon>Embryophyta</taxon>
        <taxon>Tracheophyta</taxon>
        <taxon>Spermatophyta</taxon>
        <taxon>Magnoliopsida</taxon>
        <taxon>Liliopsida</taxon>
        <taxon>Poales</taxon>
        <taxon>Poaceae</taxon>
        <taxon>PACMAD clade</taxon>
        <taxon>Panicoideae</taxon>
        <taxon>Andropogonodae</taxon>
        <taxon>Andropogoneae</taxon>
        <taxon>Tripsacinae</taxon>
        <taxon>Zea</taxon>
    </lineage>
</organism>
<keyword evidence="10" id="KW-1185">Reference proteome</keyword>
<evidence type="ECO:0000256" key="2">
    <source>
        <dbReference type="ARBA" id="ARBA00022912"/>
    </source>
</evidence>
<reference evidence="6" key="2">
    <citation type="journal article" date="2009" name="PLoS Genet.">
        <title>Sequencing, mapping, and analysis of 27,455 maize full-length cDNAs.</title>
        <authorList>
            <person name="Soderlund C."/>
            <person name="Descour A."/>
            <person name="Kudrna D."/>
            <person name="Bomhoff M."/>
            <person name="Boyd L."/>
            <person name="Currie J."/>
            <person name="Angelova A."/>
            <person name="Collura K."/>
            <person name="Wissotski M."/>
            <person name="Ashley E."/>
            <person name="Morrow D."/>
            <person name="Fernandes J."/>
            <person name="Walbot V."/>
            <person name="Yu Y."/>
        </authorList>
    </citation>
    <scope>NUCLEOTIDE SEQUENCE</scope>
    <source>
        <strain evidence="6">B73</strain>
    </source>
</reference>
<dbReference type="GO" id="GO:0009734">
    <property type="term" value="P:auxin-activated signaling pathway"/>
    <property type="evidence" value="ECO:0007669"/>
    <property type="project" value="InterPro"/>
</dbReference>
<dbReference type="Gene3D" id="3.90.190.10">
    <property type="entry name" value="Protein tyrosine phosphatase superfamily"/>
    <property type="match status" value="1"/>
</dbReference>
<evidence type="ECO:0000313" key="7">
    <source>
        <dbReference type="EMBL" id="ACG43471.1"/>
    </source>
</evidence>
<evidence type="ECO:0000313" key="9">
    <source>
        <dbReference type="EnsemblPlants" id="Zm00001eb281200_P001"/>
    </source>
</evidence>
<reference evidence="8" key="4">
    <citation type="submission" date="2015-12" db="EMBL/GenBank/DDBJ databases">
        <title>Update maize B73 reference genome by single molecule sequencing technologies.</title>
        <authorList>
            <consortium name="Maize Genome Sequencing Project"/>
            <person name="Ware D."/>
        </authorList>
    </citation>
    <scope>NUCLEOTIDE SEQUENCE</scope>
    <source>
        <tissue evidence="8">Seedling</tissue>
    </source>
</reference>
<dbReference type="HOGENOM" id="CLU_053611_0_0_1"/>
<gene>
    <name evidence="9" type="primary">LOC100285227</name>
    <name evidence="8" type="ORF">ZEAMMB73_Zm00001d037412</name>
</gene>
<dbReference type="SUPFAM" id="SSF52799">
    <property type="entry name" value="(Phosphotyrosine protein) phosphatases II"/>
    <property type="match status" value="1"/>
</dbReference>
<evidence type="ECO:0000256" key="3">
    <source>
        <dbReference type="SAM" id="MobiDB-lite"/>
    </source>
</evidence>
<dbReference type="PROSITE" id="PS50056">
    <property type="entry name" value="TYR_PHOSPHATASE_2"/>
    <property type="match status" value="1"/>
</dbReference>
<dbReference type="InterPro" id="IPR044212">
    <property type="entry name" value="IBR5-like"/>
</dbReference>
<evidence type="ECO:0000313" key="10">
    <source>
        <dbReference type="Proteomes" id="UP000007305"/>
    </source>
</evidence>
<dbReference type="EnsemblPlants" id="Zm00001eb281200_T001">
    <property type="protein sequence ID" value="Zm00001eb281200_P001"/>
    <property type="gene ID" value="Zm00001eb281200"/>
</dbReference>
<evidence type="ECO:0007829" key="11">
    <source>
        <dbReference type="PeptideAtlas" id="B4FLX8"/>
    </source>
</evidence>
<name>B4FLX8_MAIZE</name>
<dbReference type="OMA" id="CYQWVKE"/>
<dbReference type="PANTHER" id="PTHR47244:SF1">
    <property type="entry name" value="PROTEIN-TYROSINE-PHOSPHATASE IBR5"/>
    <property type="match status" value="1"/>
</dbReference>
<dbReference type="IntAct" id="B4FLX8">
    <property type="interactions" value="10"/>
</dbReference>
<reference evidence="9" key="5">
    <citation type="submission" date="2019-07" db="EMBL/GenBank/DDBJ databases">
        <authorList>
            <person name="Seetharam A."/>
            <person name="Woodhouse M."/>
            <person name="Cannon E."/>
        </authorList>
    </citation>
    <scope>NUCLEOTIDE SEQUENCE [LARGE SCALE GENOMIC DNA]</scope>
    <source>
        <strain evidence="9">cv. B73</strain>
    </source>
</reference>
<proteinExistence type="evidence at protein level"/>
<reference evidence="7" key="1">
    <citation type="journal article" date="2009" name="Plant Mol. Biol.">
        <title>Insights into corn genes derived from large-scale cDNA sequencing.</title>
        <authorList>
            <person name="Alexandrov N.N."/>
            <person name="Brover V.V."/>
            <person name="Freidin S."/>
            <person name="Troukhan M.E."/>
            <person name="Tatarinova T.V."/>
            <person name="Zhang H."/>
            <person name="Swaller T.J."/>
            <person name="Lu Y.P."/>
            <person name="Bouck J."/>
            <person name="Flavell R.B."/>
            <person name="Feldmann K.A."/>
        </authorList>
    </citation>
    <scope>NUCLEOTIDE SEQUENCE</scope>
</reference>
<dbReference type="GO" id="GO:0033549">
    <property type="term" value="F:MAP kinase phosphatase activity"/>
    <property type="evidence" value="ECO:0000318"/>
    <property type="project" value="GO_Central"/>
</dbReference>
<dbReference type="Gramene" id="Zm00001eb281200_T001">
    <property type="protein sequence ID" value="Zm00001eb281200_P001"/>
    <property type="gene ID" value="Zm00001eb281200"/>
</dbReference>
<feature type="compositionally biased region" description="Low complexity" evidence="3">
    <location>
        <begin position="256"/>
        <end position="275"/>
    </location>
</feature>
<dbReference type="Pfam" id="PF00782">
    <property type="entry name" value="DSPc"/>
    <property type="match status" value="1"/>
</dbReference>
<dbReference type="EMBL" id="BT038116">
    <property type="protein sequence ID" value="ACF83121.1"/>
    <property type="molecule type" value="mRNA"/>
</dbReference>
<dbReference type="Proteomes" id="UP000007305">
    <property type="component" value="Chromosome 6"/>
</dbReference>
<feature type="region of interest" description="Disordered" evidence="3">
    <location>
        <begin position="247"/>
        <end position="275"/>
    </location>
</feature>
<dbReference type="InterPro" id="IPR000387">
    <property type="entry name" value="Tyr_Pase_dom"/>
</dbReference>
<dbReference type="SMART" id="SM00195">
    <property type="entry name" value="DSPc"/>
    <property type="match status" value="1"/>
</dbReference>
<sequence>MRKRERENPCGICGHYHKYEEGEVCGVCGHRPPAASPVGARQQDSAFPSEILKEFLFLGSYDNASRSELLKTIGVSHILNTVPLCQNLYRNSFTYHCLQEDKTLQFDDANQFLEQCEREKARVLVHCMSGKSRSAAFVIAFLMKSRGWRLAQSFQWVKERRPQVQLSDAAQQQLIEYEKKLFGSNDGSIPAQPFAPVDSLPSLGFGFPKPPGDIQAPTFNQQAPASIFERVTPNSFPSNFIFGAERTSDSDAKLPDSNNFGVVNSSGSDSMMDSS</sequence>
<evidence type="ECO:0000313" key="6">
    <source>
        <dbReference type="EMBL" id="ACF83121.1"/>
    </source>
</evidence>
<dbReference type="GeneID" id="100285227"/>
<dbReference type="PaxDb" id="4577-GRMZM2G174170_P02"/>
<dbReference type="RefSeq" id="NP_001151593.1">
    <property type="nucleotide sequence ID" value="NM_001158121.2"/>
</dbReference>
<keyword evidence="11" id="KW-1267">Proteomics identification</keyword>
<dbReference type="EMBL" id="EU971353">
    <property type="protein sequence ID" value="ACG43471.1"/>
    <property type="molecule type" value="mRNA"/>
</dbReference>
<reference evidence="10" key="3">
    <citation type="journal article" date="2009" name="Science">
        <title>The B73 maize genome: complexity, diversity, and dynamics.</title>
        <authorList>
            <person name="Schnable P.S."/>
            <person name="Ware D."/>
            <person name="Fulton R.S."/>
            <person name="Stein J.C."/>
            <person name="Wei F."/>
            <person name="Pasternak S."/>
            <person name="Liang C."/>
            <person name="Zhang J."/>
            <person name="Fulton L."/>
            <person name="Graves T.A."/>
            <person name="Minx P."/>
            <person name="Reily A.D."/>
            <person name="Courtney L."/>
            <person name="Kruchowski S.S."/>
            <person name="Tomlinson C."/>
            <person name="Strong C."/>
            <person name="Delehaunty K."/>
            <person name="Fronick C."/>
            <person name="Courtney B."/>
            <person name="Rock S.M."/>
            <person name="Belter E."/>
            <person name="Du F."/>
            <person name="Kim K."/>
            <person name="Abbott R.M."/>
            <person name="Cotton M."/>
            <person name="Levy A."/>
            <person name="Marchetto P."/>
            <person name="Ochoa K."/>
            <person name="Jackson S.M."/>
            <person name="Gillam B."/>
            <person name="Chen W."/>
            <person name="Yan L."/>
            <person name="Higginbotham J."/>
            <person name="Cardenas M."/>
            <person name="Waligorski J."/>
            <person name="Applebaum E."/>
            <person name="Phelps L."/>
            <person name="Falcone J."/>
            <person name="Kanchi K."/>
            <person name="Thane T."/>
            <person name="Scimone A."/>
            <person name="Thane N."/>
            <person name="Henke J."/>
            <person name="Wang T."/>
            <person name="Ruppert J."/>
            <person name="Shah N."/>
            <person name="Rotter K."/>
            <person name="Hodges J."/>
            <person name="Ingenthron E."/>
            <person name="Cordes M."/>
            <person name="Kohlberg S."/>
            <person name="Sgro J."/>
            <person name="Delgado B."/>
            <person name="Mead K."/>
            <person name="Chinwalla A."/>
            <person name="Leonard S."/>
            <person name="Crouse K."/>
            <person name="Collura K."/>
            <person name="Kudrna D."/>
            <person name="Currie J."/>
            <person name="He R."/>
            <person name="Angelova A."/>
            <person name="Rajasekar S."/>
            <person name="Mueller T."/>
            <person name="Lomeli R."/>
            <person name="Scara G."/>
            <person name="Ko A."/>
            <person name="Delaney K."/>
            <person name="Wissotski M."/>
            <person name="Lopez G."/>
            <person name="Campos D."/>
            <person name="Braidotti M."/>
            <person name="Ashley E."/>
            <person name="Golser W."/>
            <person name="Kim H."/>
            <person name="Lee S."/>
            <person name="Lin J."/>
            <person name="Dujmic Z."/>
            <person name="Kim W."/>
            <person name="Talag J."/>
            <person name="Zuccolo A."/>
            <person name="Fan C."/>
            <person name="Sebastian A."/>
            <person name="Kramer M."/>
            <person name="Spiegel L."/>
            <person name="Nascimento L."/>
            <person name="Zutavern T."/>
            <person name="Miller B."/>
            <person name="Ambroise C."/>
            <person name="Muller S."/>
            <person name="Spooner W."/>
            <person name="Narechania A."/>
            <person name="Ren L."/>
            <person name="Wei S."/>
            <person name="Kumari S."/>
            <person name="Faga B."/>
            <person name="Levy M.J."/>
            <person name="McMahan L."/>
            <person name="Van Buren P."/>
            <person name="Vaughn M.W."/>
            <person name="Ying K."/>
            <person name="Yeh C.-T."/>
            <person name="Emrich S.J."/>
            <person name="Jia Y."/>
            <person name="Kalyanaraman A."/>
            <person name="Hsia A.-P."/>
            <person name="Barbazuk W.B."/>
            <person name="Baucom R.S."/>
            <person name="Brutnell T.P."/>
            <person name="Carpita N.C."/>
            <person name="Chaparro C."/>
            <person name="Chia J.-M."/>
            <person name="Deragon J.-M."/>
            <person name="Estill J.C."/>
            <person name="Fu Y."/>
            <person name="Jeddeloh J.A."/>
            <person name="Han Y."/>
            <person name="Lee H."/>
            <person name="Li P."/>
            <person name="Lisch D.R."/>
            <person name="Liu S."/>
            <person name="Liu Z."/>
            <person name="Nagel D.H."/>
            <person name="McCann M.C."/>
            <person name="SanMiguel P."/>
            <person name="Myers A.M."/>
            <person name="Nettleton D."/>
            <person name="Nguyen J."/>
            <person name="Penning B.W."/>
            <person name="Ponnala L."/>
            <person name="Schneider K.L."/>
            <person name="Schwartz D.C."/>
            <person name="Sharma A."/>
            <person name="Soderlund C."/>
            <person name="Springer N.M."/>
            <person name="Sun Q."/>
            <person name="Wang H."/>
            <person name="Waterman M."/>
            <person name="Westerman R."/>
            <person name="Wolfgruber T.K."/>
            <person name="Yang L."/>
            <person name="Yu Y."/>
            <person name="Zhang L."/>
            <person name="Zhou S."/>
            <person name="Zhu Q."/>
            <person name="Bennetzen J.L."/>
            <person name="Dawe R.K."/>
            <person name="Jiang J."/>
            <person name="Jiang N."/>
            <person name="Presting G.G."/>
            <person name="Wessler S.R."/>
            <person name="Aluru S."/>
            <person name="Martienssen R.A."/>
            <person name="Clifton S.W."/>
            <person name="McCombie W.R."/>
            <person name="Wing R.A."/>
            <person name="Wilson R.K."/>
        </authorList>
    </citation>
    <scope>NUCLEOTIDE SEQUENCE [LARGE SCALE GENOMIC DNA]</scope>
    <source>
        <strain evidence="10">cv. B73</strain>
    </source>
</reference>
<dbReference type="FunFam" id="3.90.190.10:FF:000079">
    <property type="entry name" value="Protein-tyrosine-phosphatase IBR5"/>
    <property type="match status" value="1"/>
</dbReference>
<dbReference type="OrthoDB" id="165342at2759"/>
<dbReference type="KEGG" id="zma:100285227"/>
<dbReference type="EMBL" id="CM000782">
    <property type="protein sequence ID" value="AQK83940.1"/>
    <property type="molecule type" value="Genomic_DNA"/>
</dbReference>
<feature type="domain" description="Tyrosine-protein phosphatase" evidence="4">
    <location>
        <begin position="47"/>
        <end position="183"/>
    </location>
</feature>
<evidence type="ECO:0000256" key="1">
    <source>
        <dbReference type="ARBA" id="ARBA00022801"/>
    </source>
</evidence>
<evidence type="ECO:0000259" key="5">
    <source>
        <dbReference type="PROSITE" id="PS50056"/>
    </source>
</evidence>
<dbReference type="STRING" id="4577.B4FLX8"/>
<dbReference type="AlphaFoldDB" id="B4FLX8"/>